<dbReference type="Gene3D" id="2.10.70.100">
    <property type="match status" value="1"/>
</dbReference>
<dbReference type="GO" id="GO:0016740">
    <property type="term" value="F:transferase activity"/>
    <property type="evidence" value="ECO:0007669"/>
    <property type="project" value="UniProtKB-KW"/>
</dbReference>
<proteinExistence type="predicted"/>
<dbReference type="Pfam" id="PF00990">
    <property type="entry name" value="GGDEF"/>
    <property type="match status" value="1"/>
</dbReference>
<dbReference type="SUPFAM" id="SSF141868">
    <property type="entry name" value="EAL domain-like"/>
    <property type="match status" value="1"/>
</dbReference>
<evidence type="ECO:0000259" key="14">
    <source>
        <dbReference type="PROSITE" id="PS50112"/>
    </source>
</evidence>
<dbReference type="SMART" id="SM00091">
    <property type="entry name" value="PAS"/>
    <property type="match status" value="2"/>
</dbReference>
<organism evidence="18 19">
    <name type="scientific">Ectopseudomonas alcaliphila</name>
    <dbReference type="NCBI Taxonomy" id="101564"/>
    <lineage>
        <taxon>Bacteria</taxon>
        <taxon>Pseudomonadati</taxon>
        <taxon>Pseudomonadota</taxon>
        <taxon>Gammaproteobacteria</taxon>
        <taxon>Pseudomonadales</taxon>
        <taxon>Pseudomonadaceae</taxon>
        <taxon>Ectopseudomonas</taxon>
    </lineage>
</organism>
<dbReference type="FunFam" id="2.10.70.100:FF:000001">
    <property type="entry name" value="Sensory transduction histidine kinase"/>
    <property type="match status" value="1"/>
</dbReference>
<evidence type="ECO:0000256" key="10">
    <source>
        <dbReference type="ARBA" id="ARBA00022989"/>
    </source>
</evidence>
<evidence type="ECO:0000256" key="2">
    <source>
        <dbReference type="ARBA" id="ARBA00012282"/>
    </source>
</evidence>
<sequence length="768" mass="86115">MPMRIDTAALRLTLGYLLLAALWILLSDHLLTALGLSVAQQERLQSLKGLVFVVLTSSLLYLVLYRHALQYRHARLELVGNEERLRLALDATRDGLWDWDVSRRKVFFSEGYARLLGLTPQTLGDTREDWAARLHPDDVERALHALNAELSDQPYENIYRLRHTDGSYRWIHSRGRLLRDENGQPQRFIGIASDITQQRAIDDSLRQAAAVFDATQEGVLVTDAEQRIVHVNPAFSRITGYSSEEILGQHPTLLKSGRHDAAFYHSLWHALQNRGAWSGEVWNRRKSGEIYPQWQCIRVIHDEQGRVSHYVAVFSDITALKRSQRELDYLAHHDPLSNLPNRLLFTERVAHALERSKLEELRGAVLLIDLDHFKHINESLGHNVGDLLLKGVGERLHQGLPSGSTLARLGGDEFGLLSENCADAAQAAELAQRLLRSLETPFRLDGHELYIGASIGISLFPEDADSVEQILRNADSALFKAKSSGREGYAFYVQELTDYARQRVELASSLRHALDNQELRVYYQPLHDLRDGRQVGMEALVRWQHPQRGLIPPGEFIPIAEDNGMIGIIDTWVLEQACQQMVRWNAEGYSLDFVAVNVSSRLFSRGELDVKVAQVLAETGLPAEQLELEVTESAIMEDPDAAQKLLLSLRALGVRLAIDDFGTGYSSLARLKRLPVDKLKLDQSFVRGLPDDPEDAAIARAVIALGQSLGLKVLAEGIEQPAQADFLRELGCNYGQGYHFGRPQPVPARTVDTTTLSEAKDSQSSPRS</sequence>
<dbReference type="InterPro" id="IPR000160">
    <property type="entry name" value="GGDEF_dom"/>
</dbReference>
<evidence type="ECO:0000256" key="11">
    <source>
        <dbReference type="ARBA" id="ARBA00023136"/>
    </source>
</evidence>
<keyword evidence="8" id="KW-0677">Repeat</keyword>
<dbReference type="Gene3D" id="3.20.20.450">
    <property type="entry name" value="EAL domain"/>
    <property type="match status" value="1"/>
</dbReference>
<feature type="domain" description="PAC" evidence="15">
    <location>
        <begin position="155"/>
        <end position="207"/>
    </location>
</feature>
<evidence type="ECO:0000256" key="3">
    <source>
        <dbReference type="ARBA" id="ARBA00022475"/>
    </source>
</evidence>
<evidence type="ECO:0000259" key="17">
    <source>
        <dbReference type="PROSITE" id="PS50887"/>
    </source>
</evidence>
<evidence type="ECO:0000256" key="9">
    <source>
        <dbReference type="ARBA" id="ARBA00022741"/>
    </source>
</evidence>
<feature type="compositionally biased region" description="Polar residues" evidence="12">
    <location>
        <begin position="751"/>
        <end position="768"/>
    </location>
</feature>
<dbReference type="InterPro" id="IPR000014">
    <property type="entry name" value="PAS"/>
</dbReference>
<dbReference type="PROSITE" id="PS50113">
    <property type="entry name" value="PAC"/>
    <property type="match status" value="2"/>
</dbReference>
<dbReference type="AlphaFoldDB" id="A0A1G7QBH2"/>
<dbReference type="EC" id="3.1.4.52" evidence="2"/>
<dbReference type="SMART" id="SM00086">
    <property type="entry name" value="PAC"/>
    <property type="match status" value="2"/>
</dbReference>
<accession>A0A1G7QBH2</accession>
<dbReference type="NCBIfam" id="TIGR00229">
    <property type="entry name" value="sensory_box"/>
    <property type="match status" value="2"/>
</dbReference>
<feature type="region of interest" description="Disordered" evidence="12">
    <location>
        <begin position="741"/>
        <end position="768"/>
    </location>
</feature>
<dbReference type="Pfam" id="PF08447">
    <property type="entry name" value="PAS_3"/>
    <property type="match status" value="1"/>
</dbReference>
<feature type="domain" description="PAS" evidence="14">
    <location>
        <begin position="81"/>
        <end position="153"/>
    </location>
</feature>
<dbReference type="SMART" id="SM00267">
    <property type="entry name" value="GGDEF"/>
    <property type="match status" value="1"/>
</dbReference>
<evidence type="ECO:0000256" key="1">
    <source>
        <dbReference type="ARBA" id="ARBA00004429"/>
    </source>
</evidence>
<feature type="transmembrane region" description="Helical" evidence="13">
    <location>
        <begin position="49"/>
        <end position="65"/>
    </location>
</feature>
<dbReference type="NCBIfam" id="NF045675">
    <property type="entry name" value="PhdiestaseDibA"/>
    <property type="match status" value="1"/>
</dbReference>
<dbReference type="PROSITE" id="PS50887">
    <property type="entry name" value="GGDEF"/>
    <property type="match status" value="1"/>
</dbReference>
<feature type="domain" description="EAL" evidence="16">
    <location>
        <begin position="503"/>
        <end position="757"/>
    </location>
</feature>
<evidence type="ECO:0000256" key="8">
    <source>
        <dbReference type="ARBA" id="ARBA00022737"/>
    </source>
</evidence>
<dbReference type="SMART" id="SM00052">
    <property type="entry name" value="EAL"/>
    <property type="match status" value="1"/>
</dbReference>
<feature type="domain" description="GGDEF" evidence="17">
    <location>
        <begin position="361"/>
        <end position="494"/>
    </location>
</feature>
<dbReference type="CDD" id="cd00130">
    <property type="entry name" value="PAS"/>
    <property type="match status" value="2"/>
</dbReference>
<dbReference type="FunFam" id="3.20.20.450:FF:000001">
    <property type="entry name" value="Cyclic di-GMP phosphodiesterase yahA"/>
    <property type="match status" value="1"/>
</dbReference>
<evidence type="ECO:0000313" key="19">
    <source>
        <dbReference type="Proteomes" id="UP000182413"/>
    </source>
</evidence>
<evidence type="ECO:0000256" key="7">
    <source>
        <dbReference type="ARBA" id="ARBA00022692"/>
    </source>
</evidence>
<gene>
    <name evidence="18" type="ORF">SAMN05216575_11512</name>
</gene>
<reference evidence="18 19" key="1">
    <citation type="submission" date="2016-10" db="EMBL/GenBank/DDBJ databases">
        <authorList>
            <person name="de Groot N.N."/>
        </authorList>
    </citation>
    <scope>NUCLEOTIDE SEQUENCE [LARGE SCALE GENOMIC DNA]</scope>
    <source>
        <strain evidence="18 19">JCM 10630</strain>
    </source>
</reference>
<evidence type="ECO:0000256" key="13">
    <source>
        <dbReference type="SAM" id="Phobius"/>
    </source>
</evidence>
<dbReference type="GO" id="GO:0071111">
    <property type="term" value="F:cyclic-guanylate-specific phosphodiesterase activity"/>
    <property type="evidence" value="ECO:0007669"/>
    <property type="project" value="UniProtKB-EC"/>
</dbReference>
<dbReference type="CDD" id="cd01948">
    <property type="entry name" value="EAL"/>
    <property type="match status" value="1"/>
</dbReference>
<dbReference type="PANTHER" id="PTHR44757">
    <property type="entry name" value="DIGUANYLATE CYCLASE DGCP"/>
    <property type="match status" value="1"/>
</dbReference>
<dbReference type="InterPro" id="IPR029787">
    <property type="entry name" value="Nucleotide_cyclase"/>
</dbReference>
<dbReference type="SUPFAM" id="SSF55073">
    <property type="entry name" value="Nucleotide cyclase"/>
    <property type="match status" value="1"/>
</dbReference>
<dbReference type="NCBIfam" id="TIGR00254">
    <property type="entry name" value="GGDEF"/>
    <property type="match status" value="1"/>
</dbReference>
<evidence type="ECO:0000259" key="15">
    <source>
        <dbReference type="PROSITE" id="PS50113"/>
    </source>
</evidence>
<evidence type="ECO:0000256" key="4">
    <source>
        <dbReference type="ARBA" id="ARBA00022519"/>
    </source>
</evidence>
<evidence type="ECO:0000256" key="12">
    <source>
        <dbReference type="SAM" id="MobiDB-lite"/>
    </source>
</evidence>
<dbReference type="Proteomes" id="UP000182413">
    <property type="component" value="Unassembled WGS sequence"/>
</dbReference>
<dbReference type="PROSITE" id="PS50883">
    <property type="entry name" value="EAL"/>
    <property type="match status" value="1"/>
</dbReference>
<evidence type="ECO:0000256" key="5">
    <source>
        <dbReference type="ARBA" id="ARBA00022636"/>
    </source>
</evidence>
<dbReference type="InterPro" id="IPR035919">
    <property type="entry name" value="EAL_sf"/>
</dbReference>
<keyword evidence="4" id="KW-0997">Cell inner membrane</keyword>
<evidence type="ECO:0000259" key="16">
    <source>
        <dbReference type="PROSITE" id="PS50883"/>
    </source>
</evidence>
<dbReference type="Gene3D" id="3.30.70.270">
    <property type="match status" value="1"/>
</dbReference>
<dbReference type="InterPro" id="IPR013655">
    <property type="entry name" value="PAS_fold_3"/>
</dbReference>
<dbReference type="GO" id="GO:0005886">
    <property type="term" value="C:plasma membrane"/>
    <property type="evidence" value="ECO:0007669"/>
    <property type="project" value="UniProtKB-SubCell"/>
</dbReference>
<feature type="domain" description="PAC" evidence="15">
    <location>
        <begin position="277"/>
        <end position="329"/>
    </location>
</feature>
<feature type="domain" description="PAS" evidence="14">
    <location>
        <begin position="204"/>
        <end position="249"/>
    </location>
</feature>
<dbReference type="InterPro" id="IPR000700">
    <property type="entry name" value="PAS-assoc_C"/>
</dbReference>
<dbReference type="Gene3D" id="3.30.450.20">
    <property type="entry name" value="PAS domain"/>
    <property type="match status" value="2"/>
</dbReference>
<protein>
    <recommendedName>
        <fullName evidence="2">cyclic-guanylate-specific phosphodiesterase</fullName>
        <ecNumber evidence="2">3.1.4.52</ecNumber>
    </recommendedName>
</protein>
<dbReference type="InterPro" id="IPR052155">
    <property type="entry name" value="Biofilm_reg_signaling"/>
</dbReference>
<dbReference type="SUPFAM" id="SSF55785">
    <property type="entry name" value="PYP-like sensor domain (PAS domain)"/>
    <property type="match status" value="2"/>
</dbReference>
<dbReference type="CDD" id="cd01949">
    <property type="entry name" value="GGDEF"/>
    <property type="match status" value="1"/>
</dbReference>
<comment type="subcellular location">
    <subcellularLocation>
        <location evidence="1">Cell inner membrane</location>
        <topology evidence="1">Multi-pass membrane protein</topology>
    </subcellularLocation>
</comment>
<keyword evidence="6" id="KW-0808">Transferase</keyword>
<keyword evidence="5" id="KW-0973">c-di-GMP</keyword>
<evidence type="ECO:0000256" key="6">
    <source>
        <dbReference type="ARBA" id="ARBA00022679"/>
    </source>
</evidence>
<keyword evidence="3" id="KW-1003">Cell membrane</keyword>
<dbReference type="InterPro" id="IPR001610">
    <property type="entry name" value="PAC"/>
</dbReference>
<keyword evidence="10 13" id="KW-1133">Transmembrane helix</keyword>
<dbReference type="InterPro" id="IPR035965">
    <property type="entry name" value="PAS-like_dom_sf"/>
</dbReference>
<keyword evidence="7 13" id="KW-0812">Transmembrane</keyword>
<evidence type="ECO:0000313" key="18">
    <source>
        <dbReference type="EMBL" id="SDF95775.1"/>
    </source>
</evidence>
<name>A0A1G7QBH2_9GAMM</name>
<dbReference type="Pfam" id="PF00563">
    <property type="entry name" value="EAL"/>
    <property type="match status" value="1"/>
</dbReference>
<dbReference type="GO" id="GO:0000166">
    <property type="term" value="F:nucleotide binding"/>
    <property type="evidence" value="ECO:0007669"/>
    <property type="project" value="UniProtKB-KW"/>
</dbReference>
<dbReference type="InterPro" id="IPR001633">
    <property type="entry name" value="EAL_dom"/>
</dbReference>
<dbReference type="PROSITE" id="PS50112">
    <property type="entry name" value="PAS"/>
    <property type="match status" value="2"/>
</dbReference>
<dbReference type="InterPro" id="IPR043128">
    <property type="entry name" value="Rev_trsase/Diguanyl_cyclase"/>
</dbReference>
<keyword evidence="9" id="KW-0547">Nucleotide-binding</keyword>
<dbReference type="Pfam" id="PF13426">
    <property type="entry name" value="PAS_9"/>
    <property type="match status" value="1"/>
</dbReference>
<dbReference type="PANTHER" id="PTHR44757:SF2">
    <property type="entry name" value="BIOFILM ARCHITECTURE MAINTENANCE PROTEIN MBAA"/>
    <property type="match status" value="1"/>
</dbReference>
<dbReference type="EMBL" id="FNAE01000015">
    <property type="protein sequence ID" value="SDF95775.1"/>
    <property type="molecule type" value="Genomic_DNA"/>
</dbReference>
<keyword evidence="11 13" id="KW-0472">Membrane</keyword>